<reference evidence="2" key="2">
    <citation type="submission" date="2017-11" db="EMBL/GenBank/DDBJ databases">
        <title>Coralsnake Venomics: Analyses of Venom Gland Transcriptomes and Proteomes of Six Brazilian Taxa.</title>
        <authorList>
            <person name="Aird S.D."/>
            <person name="Jorge da Silva N."/>
            <person name="Qiu L."/>
            <person name="Villar-Briones A."/>
            <person name="Aparecida-Saddi V."/>
            <person name="Campos-Telles M.P."/>
            <person name="Grau M."/>
            <person name="Mikheyev A.S."/>
        </authorList>
    </citation>
    <scope>NUCLEOTIDE SEQUENCE</scope>
    <source>
        <tissue evidence="2">Venom_gland</tissue>
    </source>
</reference>
<dbReference type="AlphaFoldDB" id="A0A2D4IWR5"/>
<accession>A0A2D4IWR5</accession>
<keyword evidence="1" id="KW-1133">Transmembrane helix</keyword>
<keyword evidence="1" id="KW-0812">Transmembrane</keyword>
<sequence length="138" mass="15246">MWLAHTDFYDDCICALPPPSPFAFKEASQRQSCTKVHHSSAAGMSCEAQVLHHRNASWWFPKLVCAAVGLLPVGLIALLPSIKIETTIPVVQDSVGGGLPTLWDWSSRQLCGSRTRERLANPVGSRKVPYPLTTQDRY</sequence>
<evidence type="ECO:0000256" key="1">
    <source>
        <dbReference type="SAM" id="Phobius"/>
    </source>
</evidence>
<evidence type="ECO:0000313" key="2">
    <source>
        <dbReference type="EMBL" id="LAA88524.1"/>
    </source>
</evidence>
<proteinExistence type="predicted"/>
<reference evidence="2" key="1">
    <citation type="submission" date="2017-07" db="EMBL/GenBank/DDBJ databases">
        <authorList>
            <person name="Mikheyev A."/>
            <person name="Grau M."/>
        </authorList>
    </citation>
    <scope>NUCLEOTIDE SEQUENCE</scope>
    <source>
        <tissue evidence="2">Venom_gland</tissue>
    </source>
</reference>
<keyword evidence="1" id="KW-0472">Membrane</keyword>
<protein>
    <submittedName>
        <fullName evidence="2">Uncharacterized protein</fullName>
    </submittedName>
</protein>
<dbReference type="EMBL" id="IACK01134010">
    <property type="protein sequence ID" value="LAA88524.1"/>
    <property type="molecule type" value="Transcribed_RNA"/>
</dbReference>
<name>A0A2D4IWR5_MICLE</name>
<organism evidence="2">
    <name type="scientific">Micrurus lemniscatus lemniscatus</name>
    <dbReference type="NCBI Taxonomy" id="129467"/>
    <lineage>
        <taxon>Eukaryota</taxon>
        <taxon>Metazoa</taxon>
        <taxon>Chordata</taxon>
        <taxon>Craniata</taxon>
        <taxon>Vertebrata</taxon>
        <taxon>Euteleostomi</taxon>
        <taxon>Lepidosauria</taxon>
        <taxon>Squamata</taxon>
        <taxon>Bifurcata</taxon>
        <taxon>Unidentata</taxon>
        <taxon>Episquamata</taxon>
        <taxon>Toxicofera</taxon>
        <taxon>Serpentes</taxon>
        <taxon>Colubroidea</taxon>
        <taxon>Elapidae</taxon>
        <taxon>Elapinae</taxon>
        <taxon>Micrurus</taxon>
    </lineage>
</organism>
<feature type="transmembrane region" description="Helical" evidence="1">
    <location>
        <begin position="59"/>
        <end position="79"/>
    </location>
</feature>